<name>A0A087SYX4_STEMI</name>
<dbReference type="InterPro" id="IPR050350">
    <property type="entry name" value="Compl-Cell_Adhes-Reg"/>
</dbReference>
<feature type="non-terminal residue" evidence="9">
    <location>
        <position position="338"/>
    </location>
</feature>
<proteinExistence type="predicted"/>
<accession>A0A087SYX4</accession>
<comment type="caution">
    <text evidence="6">Lacks conserved residue(s) required for the propagation of feature annotation.</text>
</comment>
<dbReference type="PROSITE" id="PS50022">
    <property type="entry name" value="FA58C_3"/>
    <property type="match status" value="1"/>
</dbReference>
<feature type="domain" description="Sushi" evidence="8">
    <location>
        <begin position="1"/>
        <end position="59"/>
    </location>
</feature>
<keyword evidence="3" id="KW-0677">Repeat</keyword>
<keyword evidence="4 6" id="KW-1015">Disulfide bond</keyword>
<evidence type="ECO:0000256" key="2">
    <source>
        <dbReference type="ARBA" id="ARBA00022729"/>
    </source>
</evidence>
<evidence type="ECO:0000256" key="5">
    <source>
        <dbReference type="ARBA" id="ARBA00023180"/>
    </source>
</evidence>
<feature type="domain" description="Sushi" evidence="8">
    <location>
        <begin position="135"/>
        <end position="198"/>
    </location>
</feature>
<dbReference type="InterPro" id="IPR035976">
    <property type="entry name" value="Sushi/SCR/CCP_sf"/>
</dbReference>
<keyword evidence="5" id="KW-0325">Glycoprotein</keyword>
<evidence type="ECO:0000256" key="4">
    <source>
        <dbReference type="ARBA" id="ARBA00023157"/>
    </source>
</evidence>
<evidence type="ECO:0000259" key="8">
    <source>
        <dbReference type="PROSITE" id="PS50923"/>
    </source>
</evidence>
<feature type="disulfide bond" evidence="6">
    <location>
        <begin position="30"/>
        <end position="57"/>
    </location>
</feature>
<evidence type="ECO:0000256" key="6">
    <source>
        <dbReference type="PROSITE-ProRule" id="PRU00302"/>
    </source>
</evidence>
<protein>
    <submittedName>
        <fullName evidence="9">Sushi, von Willebrand factor type A, EGF and pentraxin domain-containing protein 1</fullName>
    </submittedName>
</protein>
<evidence type="ECO:0000313" key="10">
    <source>
        <dbReference type="Proteomes" id="UP000054359"/>
    </source>
</evidence>
<dbReference type="SUPFAM" id="SSF49785">
    <property type="entry name" value="Galactose-binding domain-like"/>
    <property type="match status" value="1"/>
</dbReference>
<keyword evidence="1 6" id="KW-0768">Sushi</keyword>
<evidence type="ECO:0000256" key="3">
    <source>
        <dbReference type="ARBA" id="ARBA00022737"/>
    </source>
</evidence>
<dbReference type="Pfam" id="PF00084">
    <property type="entry name" value="Sushi"/>
    <property type="match status" value="2"/>
</dbReference>
<organism evidence="9 10">
    <name type="scientific">Stegodyphus mimosarum</name>
    <name type="common">African social velvet spider</name>
    <dbReference type="NCBI Taxonomy" id="407821"/>
    <lineage>
        <taxon>Eukaryota</taxon>
        <taxon>Metazoa</taxon>
        <taxon>Ecdysozoa</taxon>
        <taxon>Arthropoda</taxon>
        <taxon>Chelicerata</taxon>
        <taxon>Arachnida</taxon>
        <taxon>Araneae</taxon>
        <taxon>Araneomorphae</taxon>
        <taxon>Entelegynae</taxon>
        <taxon>Eresoidea</taxon>
        <taxon>Eresidae</taxon>
        <taxon>Stegodyphus</taxon>
    </lineage>
</organism>
<reference evidence="9 10" key="1">
    <citation type="submission" date="2013-11" db="EMBL/GenBank/DDBJ databases">
        <title>Genome sequencing of Stegodyphus mimosarum.</title>
        <authorList>
            <person name="Bechsgaard J."/>
        </authorList>
    </citation>
    <scope>NUCLEOTIDE SEQUENCE [LARGE SCALE GENOMIC DNA]</scope>
</reference>
<dbReference type="Proteomes" id="UP000054359">
    <property type="component" value="Unassembled WGS sequence"/>
</dbReference>
<evidence type="ECO:0000256" key="1">
    <source>
        <dbReference type="ARBA" id="ARBA00022659"/>
    </source>
</evidence>
<dbReference type="STRING" id="407821.A0A087SYX4"/>
<dbReference type="OMA" id="PSCEYAH"/>
<dbReference type="FunFam" id="2.10.70.10:FF:000014">
    <property type="entry name" value="Membrane cofactor protein"/>
    <property type="match status" value="1"/>
</dbReference>
<dbReference type="InterPro" id="IPR008979">
    <property type="entry name" value="Galactose-bd-like_sf"/>
</dbReference>
<dbReference type="Gene3D" id="2.60.120.260">
    <property type="entry name" value="Galactose-binding domain-like"/>
    <property type="match status" value="1"/>
</dbReference>
<dbReference type="SUPFAM" id="SSF57535">
    <property type="entry name" value="Complement control module/SCR domain"/>
    <property type="match status" value="2"/>
</dbReference>
<evidence type="ECO:0000313" key="9">
    <source>
        <dbReference type="EMBL" id="KFM58063.1"/>
    </source>
</evidence>
<dbReference type="InterPro" id="IPR000421">
    <property type="entry name" value="FA58C"/>
</dbReference>
<dbReference type="AlphaFoldDB" id="A0A087SYX4"/>
<dbReference type="Gene3D" id="2.10.70.10">
    <property type="entry name" value="Complement Module, domain 1"/>
    <property type="match status" value="2"/>
</dbReference>
<keyword evidence="2" id="KW-0732">Signal</keyword>
<dbReference type="EMBL" id="KK112599">
    <property type="protein sequence ID" value="KFM58063.1"/>
    <property type="molecule type" value="Genomic_DNA"/>
</dbReference>
<dbReference type="OrthoDB" id="430340at2759"/>
<feature type="domain" description="F5/8 type C" evidence="7">
    <location>
        <begin position="248"/>
        <end position="338"/>
    </location>
</feature>
<dbReference type="PANTHER" id="PTHR19325">
    <property type="entry name" value="COMPLEMENT COMPONENT-RELATED SUSHI DOMAIN-CONTAINING"/>
    <property type="match status" value="1"/>
</dbReference>
<sequence>MCPALNAPENGVILSTKSMFHYGDVVSFLCDFAFVMVGNPTILCTSNGVWNGSVPSCEYAHCDRLPDDPSQGLLFESESEEKYIPFFENVTVSCHEVGKPLRATVTSGFRQCVFDPHDGMPAHWLSGARPSCPRIDCGPPPETPGSTYGFYADTRYKASFFFGCEETFTLAGKTSLNDNVIRCQEDGTWDFGDLRCEGPVCEDPGHAPDGQQIAISYEQGAEVQFSCLRPGYEPYSSEPIKCDKNAECKVIKPIGLSTGVIPDSAINATSQRLNYEARNIRLNSATGWCGKTEPFTYVTVDLGRTFIITALLIKGVVTNDVVGRPTEIRFFYKVQEAE</sequence>
<dbReference type="PANTHER" id="PTHR19325:SF560">
    <property type="entry name" value="SUSHI, VON WILLEBRAND FACTOR TYPE A, EGF AND PENTRAXIN DOMAIN-CONTAINING PROTEIN 1"/>
    <property type="match status" value="1"/>
</dbReference>
<keyword evidence="10" id="KW-1185">Reference proteome</keyword>
<dbReference type="PROSITE" id="PS50923">
    <property type="entry name" value="SUSHI"/>
    <property type="match status" value="2"/>
</dbReference>
<dbReference type="CDD" id="cd00033">
    <property type="entry name" value="CCP"/>
    <property type="match status" value="2"/>
</dbReference>
<dbReference type="InterPro" id="IPR000436">
    <property type="entry name" value="Sushi_SCR_CCP_dom"/>
</dbReference>
<dbReference type="SMART" id="SM00032">
    <property type="entry name" value="CCP"/>
    <property type="match status" value="4"/>
</dbReference>
<evidence type="ECO:0000259" key="7">
    <source>
        <dbReference type="PROSITE" id="PS50022"/>
    </source>
</evidence>
<gene>
    <name evidence="9" type="ORF">X975_03655</name>
</gene>